<protein>
    <submittedName>
        <fullName evidence="2">Type II toxin-antitoxin system VapC family toxin</fullName>
    </submittedName>
</protein>
<sequence length="128" mass="14706">MRLLLDTHTFIWFVTDSSKLSLSVKTLIEDENNEKLFSIVSIWEMAIKQSIGKLSFNLPFKTFIQQQISANSINILNINLDHIDAVVSLPLHHRDPFDRLIIAQSIVEQIPILSGDAVFDAYLVQRLW</sequence>
<evidence type="ECO:0000259" key="1">
    <source>
        <dbReference type="Pfam" id="PF01850"/>
    </source>
</evidence>
<dbReference type="InterPro" id="IPR029060">
    <property type="entry name" value="PIN-like_dom_sf"/>
</dbReference>
<dbReference type="PANTHER" id="PTHR36173:SF2">
    <property type="entry name" value="RIBONUCLEASE VAPC16"/>
    <property type="match status" value="1"/>
</dbReference>
<dbReference type="InterPro" id="IPR041705">
    <property type="entry name" value="PIN_Sll0205"/>
</dbReference>
<name>A0ABV4WKR3_9CYAN</name>
<reference evidence="2 3" key="1">
    <citation type="submission" date="2024-09" db="EMBL/GenBank/DDBJ databases">
        <title>Floridaenema gen nov. (Aerosakkonemataceae, Aerosakkonematales ord. nov., Cyanobacteria) from benthic tropical and subtropical fresh waters, with the description of four new species.</title>
        <authorList>
            <person name="Moretto J.A."/>
            <person name="Berthold D.E."/>
            <person name="Lefler F.W."/>
            <person name="Huang I.-S."/>
            <person name="Laughinghouse H. IV."/>
        </authorList>
    </citation>
    <scope>NUCLEOTIDE SEQUENCE [LARGE SCALE GENOMIC DNA]</scope>
    <source>
        <strain evidence="2 3">BLCC-F167</strain>
    </source>
</reference>
<evidence type="ECO:0000313" key="2">
    <source>
        <dbReference type="EMBL" id="MFB2835248.1"/>
    </source>
</evidence>
<accession>A0ABV4WKR3</accession>
<keyword evidence="3" id="KW-1185">Reference proteome</keyword>
<gene>
    <name evidence="2" type="ORF">ACE1CA_12020</name>
</gene>
<dbReference type="CDD" id="cd09872">
    <property type="entry name" value="PIN_Sll0205-like"/>
    <property type="match status" value="1"/>
</dbReference>
<dbReference type="RefSeq" id="WP_413277666.1">
    <property type="nucleotide sequence ID" value="NZ_JBHFNT010000101.1"/>
</dbReference>
<dbReference type="Gene3D" id="3.40.50.1010">
    <property type="entry name" value="5'-nuclease"/>
    <property type="match status" value="1"/>
</dbReference>
<feature type="domain" description="PIN" evidence="1">
    <location>
        <begin position="4"/>
        <end position="121"/>
    </location>
</feature>
<dbReference type="PANTHER" id="PTHR36173">
    <property type="entry name" value="RIBONUCLEASE VAPC16-RELATED"/>
    <property type="match status" value="1"/>
</dbReference>
<dbReference type="Pfam" id="PF01850">
    <property type="entry name" value="PIN"/>
    <property type="match status" value="1"/>
</dbReference>
<dbReference type="InterPro" id="IPR052919">
    <property type="entry name" value="TA_system_RNase"/>
</dbReference>
<comment type="caution">
    <text evidence="2">The sequence shown here is derived from an EMBL/GenBank/DDBJ whole genome shotgun (WGS) entry which is preliminary data.</text>
</comment>
<evidence type="ECO:0000313" key="3">
    <source>
        <dbReference type="Proteomes" id="UP001576780"/>
    </source>
</evidence>
<dbReference type="Proteomes" id="UP001576780">
    <property type="component" value="Unassembled WGS sequence"/>
</dbReference>
<proteinExistence type="predicted"/>
<dbReference type="SUPFAM" id="SSF88723">
    <property type="entry name" value="PIN domain-like"/>
    <property type="match status" value="1"/>
</dbReference>
<dbReference type="EMBL" id="JBHFNT010000101">
    <property type="protein sequence ID" value="MFB2835248.1"/>
    <property type="molecule type" value="Genomic_DNA"/>
</dbReference>
<organism evidence="2 3">
    <name type="scientific">Floridaenema evergladense BLCC-F167</name>
    <dbReference type="NCBI Taxonomy" id="3153639"/>
    <lineage>
        <taxon>Bacteria</taxon>
        <taxon>Bacillati</taxon>
        <taxon>Cyanobacteriota</taxon>
        <taxon>Cyanophyceae</taxon>
        <taxon>Oscillatoriophycideae</taxon>
        <taxon>Aerosakkonematales</taxon>
        <taxon>Aerosakkonemataceae</taxon>
        <taxon>Floridanema</taxon>
        <taxon>Floridanema evergladense</taxon>
    </lineage>
</organism>
<dbReference type="InterPro" id="IPR002716">
    <property type="entry name" value="PIN_dom"/>
</dbReference>